<reference evidence="2" key="1">
    <citation type="submission" date="2014-09" db="EMBL/GenBank/DDBJ databases">
        <authorList>
            <person name="Magalhaes I.L.F."/>
            <person name="Oliveira U."/>
            <person name="Santos F.R."/>
            <person name="Vidigal T.H.D.A."/>
            <person name="Brescovit A.D."/>
            <person name="Santos A.J."/>
        </authorList>
    </citation>
    <scope>NUCLEOTIDE SEQUENCE</scope>
    <source>
        <tissue evidence="2">Shoot tissue taken approximately 20 cm above the soil surface</tissue>
    </source>
</reference>
<proteinExistence type="predicted"/>
<protein>
    <submittedName>
        <fullName evidence="2">Uncharacterized protein</fullName>
    </submittedName>
</protein>
<name>A0A0A9H1X6_ARUDO</name>
<keyword evidence="1" id="KW-1133">Transmembrane helix</keyword>
<reference evidence="2" key="2">
    <citation type="journal article" date="2015" name="Data Brief">
        <title>Shoot transcriptome of the giant reed, Arundo donax.</title>
        <authorList>
            <person name="Barrero R.A."/>
            <person name="Guerrero F.D."/>
            <person name="Moolhuijzen P."/>
            <person name="Goolsby J.A."/>
            <person name="Tidwell J."/>
            <person name="Bellgard S.E."/>
            <person name="Bellgard M.I."/>
        </authorList>
    </citation>
    <scope>NUCLEOTIDE SEQUENCE</scope>
    <source>
        <tissue evidence="2">Shoot tissue taken approximately 20 cm above the soil surface</tissue>
    </source>
</reference>
<feature type="transmembrane region" description="Helical" evidence="1">
    <location>
        <begin position="12"/>
        <end position="33"/>
    </location>
</feature>
<keyword evidence="1" id="KW-0472">Membrane</keyword>
<keyword evidence="1" id="KW-0812">Transmembrane</keyword>
<organism evidence="2">
    <name type="scientific">Arundo donax</name>
    <name type="common">Giant reed</name>
    <name type="synonym">Donax arundinaceus</name>
    <dbReference type="NCBI Taxonomy" id="35708"/>
    <lineage>
        <taxon>Eukaryota</taxon>
        <taxon>Viridiplantae</taxon>
        <taxon>Streptophyta</taxon>
        <taxon>Embryophyta</taxon>
        <taxon>Tracheophyta</taxon>
        <taxon>Spermatophyta</taxon>
        <taxon>Magnoliopsida</taxon>
        <taxon>Liliopsida</taxon>
        <taxon>Poales</taxon>
        <taxon>Poaceae</taxon>
        <taxon>PACMAD clade</taxon>
        <taxon>Arundinoideae</taxon>
        <taxon>Arundineae</taxon>
        <taxon>Arundo</taxon>
    </lineage>
</organism>
<dbReference type="AlphaFoldDB" id="A0A0A9H1X6"/>
<evidence type="ECO:0000313" key="2">
    <source>
        <dbReference type="EMBL" id="JAE29799.1"/>
    </source>
</evidence>
<accession>A0A0A9H1X6</accession>
<evidence type="ECO:0000256" key="1">
    <source>
        <dbReference type="SAM" id="Phobius"/>
    </source>
</evidence>
<sequence>MRNKYMYMTQICQLSTFINCGLLLYFGHVYFLVGKI</sequence>
<dbReference type="EMBL" id="GBRH01168097">
    <property type="protein sequence ID" value="JAE29799.1"/>
    <property type="molecule type" value="Transcribed_RNA"/>
</dbReference>